<dbReference type="InParanoid" id="M7Y436"/>
<organism evidence="1 2">
    <name type="scientific">Mariniradius saccharolyticus AK6</name>
    <dbReference type="NCBI Taxonomy" id="1239962"/>
    <lineage>
        <taxon>Bacteria</taxon>
        <taxon>Pseudomonadati</taxon>
        <taxon>Bacteroidota</taxon>
        <taxon>Cytophagia</taxon>
        <taxon>Cytophagales</taxon>
        <taxon>Cyclobacteriaceae</taxon>
        <taxon>Mariniradius</taxon>
    </lineage>
</organism>
<evidence type="ECO:0000313" key="1">
    <source>
        <dbReference type="EMBL" id="EMS32021.1"/>
    </source>
</evidence>
<gene>
    <name evidence="1" type="ORF">C943_01586</name>
</gene>
<sequence>MNPPEICELLVLAFDISTQKALSAPVLLVKDWAVYPVPVIWDGPLRAALAF</sequence>
<proteinExistence type="predicted"/>
<dbReference type="EMBL" id="AMZY02000015">
    <property type="protein sequence ID" value="EMS32021.1"/>
    <property type="molecule type" value="Genomic_DNA"/>
</dbReference>
<comment type="caution">
    <text evidence="1">The sequence shown here is derived from an EMBL/GenBank/DDBJ whole genome shotgun (WGS) entry which is preliminary data.</text>
</comment>
<keyword evidence="2" id="KW-1185">Reference proteome</keyword>
<name>M7Y436_9BACT</name>
<protein>
    <submittedName>
        <fullName evidence="1">Uncharacterized protein</fullName>
    </submittedName>
</protein>
<dbReference type="AlphaFoldDB" id="M7Y436"/>
<accession>M7Y436</accession>
<dbReference type="Proteomes" id="UP000010953">
    <property type="component" value="Unassembled WGS sequence"/>
</dbReference>
<evidence type="ECO:0000313" key="2">
    <source>
        <dbReference type="Proteomes" id="UP000010953"/>
    </source>
</evidence>
<reference evidence="1" key="1">
    <citation type="submission" date="2013-01" db="EMBL/GenBank/DDBJ databases">
        <title>Genome assembly of Mariniradius saccharolyticus AK6.</title>
        <authorList>
            <person name="Vaidya B."/>
            <person name="Khatri I."/>
            <person name="Tanuku N.R.S."/>
            <person name="Subramanian S."/>
            <person name="Pinnaka A."/>
        </authorList>
    </citation>
    <scope>NUCLEOTIDE SEQUENCE [LARGE SCALE GENOMIC DNA]</scope>
    <source>
        <strain evidence="1">AK6</strain>
    </source>
</reference>